<dbReference type="CDD" id="cd03216">
    <property type="entry name" value="ABC_Carb_Monos_I"/>
    <property type="match status" value="1"/>
</dbReference>
<protein>
    <submittedName>
        <fullName evidence="4">Sugar ABC transporter ATPase</fullName>
        <ecNumber evidence="4">3.6.3.17</ecNumber>
    </submittedName>
</protein>
<dbReference type="GeneID" id="98300817"/>
<sequence length="284" mass="31852">MTGNDHQPLLETVDVSLRFGFIEALKNVNLTINRREVLAVVGDNGAGKSTLVKTLAGFYQPNDGQLLWKSEPVSISNIREANELGIASVFQDPEFCENLDVASNLFLGKEKRSTFRRRDDEGMYREAKAVLRTLSSVIRIGQPIASLSKGQRQTVSIARTLLSDPELILLDEPTASLSVMQTAEVLSYIKRLRSENHSVLMICHDLPDVFAVADRIIVMRQGRIKGVHYTKETSYEQIIAEIAGVNASGQPFEDERQTQIVVNNMIAQHHLIDRSMKRNLYETQ</sequence>
<evidence type="ECO:0000256" key="1">
    <source>
        <dbReference type="ARBA" id="ARBA00022741"/>
    </source>
</evidence>
<keyword evidence="4" id="KW-0378">Hydrolase</keyword>
<dbReference type="InterPro" id="IPR003439">
    <property type="entry name" value="ABC_transporter-like_ATP-bd"/>
</dbReference>
<dbReference type="AlphaFoldDB" id="A0A087CD69"/>
<dbReference type="PANTHER" id="PTHR43790:SF8">
    <property type="entry name" value="SUGAR ABC TRANSPORTER ATP-BINDING PROTEIN"/>
    <property type="match status" value="1"/>
</dbReference>
<dbReference type="Pfam" id="PF00005">
    <property type="entry name" value="ABC_tran"/>
    <property type="match status" value="1"/>
</dbReference>
<comment type="caution">
    <text evidence="4">The sequence shown here is derived from an EMBL/GenBank/DDBJ whole genome shotgun (WGS) entry which is preliminary data.</text>
</comment>
<dbReference type="GO" id="GO:0005524">
    <property type="term" value="F:ATP binding"/>
    <property type="evidence" value="ECO:0007669"/>
    <property type="project" value="UniProtKB-KW"/>
</dbReference>
<evidence type="ECO:0000259" key="3">
    <source>
        <dbReference type="PROSITE" id="PS50893"/>
    </source>
</evidence>
<proteinExistence type="predicted"/>
<dbReference type="PANTHER" id="PTHR43790">
    <property type="entry name" value="CARBOHYDRATE TRANSPORT ATP-BINDING PROTEIN MG119-RELATED"/>
    <property type="match status" value="1"/>
</dbReference>
<dbReference type="RefSeq" id="WP_033496316.1">
    <property type="nucleotide sequence ID" value="NZ_JALCNH010000005.1"/>
</dbReference>
<dbReference type="Proteomes" id="UP000029050">
    <property type="component" value="Unassembled WGS sequence"/>
</dbReference>
<keyword evidence="2" id="KW-0067">ATP-binding</keyword>
<reference evidence="4 5" key="1">
    <citation type="submission" date="2014-03" db="EMBL/GenBank/DDBJ databases">
        <title>Genomics of Bifidobacteria.</title>
        <authorList>
            <person name="Ventura M."/>
            <person name="Milani C."/>
            <person name="Lugli G.A."/>
        </authorList>
    </citation>
    <scope>NUCLEOTIDE SEQUENCE [LARGE SCALE GENOMIC DNA]</scope>
    <source>
        <strain evidence="4 5">LMG 21775</strain>
    </source>
</reference>
<dbReference type="SMART" id="SM00382">
    <property type="entry name" value="AAA"/>
    <property type="match status" value="1"/>
</dbReference>
<evidence type="ECO:0000256" key="2">
    <source>
        <dbReference type="ARBA" id="ARBA00022840"/>
    </source>
</evidence>
<keyword evidence="1" id="KW-0547">Nucleotide-binding</keyword>
<dbReference type="OrthoDB" id="7875923at2"/>
<dbReference type="eggNOG" id="COG1129">
    <property type="taxonomic scope" value="Bacteria"/>
</dbReference>
<keyword evidence="5" id="KW-1185">Reference proteome</keyword>
<dbReference type="Gene3D" id="3.40.50.300">
    <property type="entry name" value="P-loop containing nucleotide triphosphate hydrolases"/>
    <property type="match status" value="1"/>
</dbReference>
<dbReference type="InterPro" id="IPR050107">
    <property type="entry name" value="ABC_carbohydrate_import_ATPase"/>
</dbReference>
<organism evidence="4 5">
    <name type="scientific">Bifidobacterium psychraerophilum</name>
    <dbReference type="NCBI Taxonomy" id="218140"/>
    <lineage>
        <taxon>Bacteria</taxon>
        <taxon>Bacillati</taxon>
        <taxon>Actinomycetota</taxon>
        <taxon>Actinomycetes</taxon>
        <taxon>Bifidobacteriales</taxon>
        <taxon>Bifidobacteriaceae</taxon>
        <taxon>Bifidobacterium</taxon>
    </lineage>
</organism>
<accession>A0A087CD69</accession>
<name>A0A087CD69_9BIFI</name>
<dbReference type="PROSITE" id="PS50893">
    <property type="entry name" value="ABC_TRANSPORTER_2"/>
    <property type="match status" value="1"/>
</dbReference>
<dbReference type="SUPFAM" id="SSF52540">
    <property type="entry name" value="P-loop containing nucleoside triphosphate hydrolases"/>
    <property type="match status" value="1"/>
</dbReference>
<dbReference type="GO" id="GO:0016887">
    <property type="term" value="F:ATP hydrolysis activity"/>
    <property type="evidence" value="ECO:0007669"/>
    <property type="project" value="InterPro"/>
</dbReference>
<dbReference type="STRING" id="218140.BPSY_1627"/>
<dbReference type="EMBL" id="JGZI01000010">
    <property type="protein sequence ID" value="KFI81219.1"/>
    <property type="molecule type" value="Genomic_DNA"/>
</dbReference>
<gene>
    <name evidence="4" type="ORF">BPSY_1627</name>
</gene>
<evidence type="ECO:0000313" key="4">
    <source>
        <dbReference type="EMBL" id="KFI81219.1"/>
    </source>
</evidence>
<dbReference type="InterPro" id="IPR027417">
    <property type="entry name" value="P-loop_NTPase"/>
</dbReference>
<evidence type="ECO:0000313" key="5">
    <source>
        <dbReference type="Proteomes" id="UP000029050"/>
    </source>
</evidence>
<dbReference type="EC" id="3.6.3.17" evidence="4"/>
<dbReference type="InterPro" id="IPR003593">
    <property type="entry name" value="AAA+_ATPase"/>
</dbReference>
<feature type="domain" description="ABC transporter" evidence="3">
    <location>
        <begin position="10"/>
        <end position="246"/>
    </location>
</feature>